<keyword evidence="1" id="KW-0175">Coiled coil</keyword>
<feature type="region of interest" description="Disordered" evidence="2">
    <location>
        <begin position="43"/>
        <end position="73"/>
    </location>
</feature>
<accession>A0AAD5M940</accession>
<proteinExistence type="predicted"/>
<feature type="compositionally biased region" description="Low complexity" evidence="2">
    <location>
        <begin position="257"/>
        <end position="266"/>
    </location>
</feature>
<evidence type="ECO:0000313" key="3">
    <source>
        <dbReference type="EMBL" id="KAJ0399015.1"/>
    </source>
</evidence>
<dbReference type="AlphaFoldDB" id="A0AAD5M940"/>
<organism evidence="3 4">
    <name type="scientific">Pythium insidiosum</name>
    <name type="common">Pythiosis disease agent</name>
    <dbReference type="NCBI Taxonomy" id="114742"/>
    <lineage>
        <taxon>Eukaryota</taxon>
        <taxon>Sar</taxon>
        <taxon>Stramenopiles</taxon>
        <taxon>Oomycota</taxon>
        <taxon>Peronosporomycetes</taxon>
        <taxon>Pythiales</taxon>
        <taxon>Pythiaceae</taxon>
        <taxon>Pythium</taxon>
    </lineage>
</organism>
<keyword evidence="4" id="KW-1185">Reference proteome</keyword>
<feature type="region of interest" description="Disordered" evidence="2">
    <location>
        <begin position="1"/>
        <end position="21"/>
    </location>
</feature>
<dbReference type="Proteomes" id="UP001209570">
    <property type="component" value="Unassembled WGS sequence"/>
</dbReference>
<feature type="coiled-coil region" evidence="1">
    <location>
        <begin position="340"/>
        <end position="371"/>
    </location>
</feature>
<gene>
    <name evidence="3" type="ORF">P43SY_008335</name>
</gene>
<evidence type="ECO:0000313" key="4">
    <source>
        <dbReference type="Proteomes" id="UP001209570"/>
    </source>
</evidence>
<sequence length="401" mass="43646">MNTIVASADAGAAHPPPAAPLPRKRLIAEAAGDAASHVVALSHEGESDRAEPAAVTQRAVHSDDGSSARSMDDAGSLMGQMKKRKFVHTTEAQRRSMLEWLETPPHFEWLTAPAGAAVLKNAAGKRLKKTDGFRALMRHVNSETNADWSMEVTKSRFESFLTTYRKAKALVTQRDFGVTQSDRARGITDVDQKLNSICLYFDRIDALFSATTGRGRHHVRVVEPAAKKWMDHPGAARLPEAKPESPAAGPPVEWQPAAEEANGDATAAAPALVETQPQSLDATEDEHPDASSTPEPEDVGTDCRQDVAAEEADVEGAIDAPAERSPQPAEPMSALERERLDLLQEQLAMQKRDLELRERALQRQEEEQRQRIRADIVGKLIEAGKGLSEIKEYLALIEGGA</sequence>
<feature type="compositionally biased region" description="Low complexity" evidence="2">
    <location>
        <begin position="1"/>
        <end position="13"/>
    </location>
</feature>
<evidence type="ECO:0000256" key="1">
    <source>
        <dbReference type="SAM" id="Coils"/>
    </source>
</evidence>
<dbReference type="EMBL" id="JAKCXM010000197">
    <property type="protein sequence ID" value="KAJ0399015.1"/>
    <property type="molecule type" value="Genomic_DNA"/>
</dbReference>
<protein>
    <submittedName>
        <fullName evidence="3">Uncharacterized protein</fullName>
    </submittedName>
</protein>
<reference evidence="3" key="1">
    <citation type="submission" date="2021-12" db="EMBL/GenBank/DDBJ databases">
        <title>Prjna785345.</title>
        <authorList>
            <person name="Rujirawat T."/>
            <person name="Krajaejun T."/>
        </authorList>
    </citation>
    <scope>NUCLEOTIDE SEQUENCE</scope>
    <source>
        <strain evidence="3">Pi057C3</strain>
    </source>
</reference>
<evidence type="ECO:0000256" key="2">
    <source>
        <dbReference type="SAM" id="MobiDB-lite"/>
    </source>
</evidence>
<name>A0AAD5M940_PYTIN</name>
<feature type="region of interest" description="Disordered" evidence="2">
    <location>
        <begin position="278"/>
        <end position="302"/>
    </location>
</feature>
<feature type="compositionally biased region" description="Basic and acidic residues" evidence="2">
    <location>
        <begin position="60"/>
        <end position="72"/>
    </location>
</feature>
<comment type="caution">
    <text evidence="3">The sequence shown here is derived from an EMBL/GenBank/DDBJ whole genome shotgun (WGS) entry which is preliminary data.</text>
</comment>
<feature type="region of interest" description="Disordered" evidence="2">
    <location>
        <begin position="236"/>
        <end position="266"/>
    </location>
</feature>